<dbReference type="EMBL" id="FP929130">
    <property type="protein sequence ID" value="CBX97037.1"/>
    <property type="molecule type" value="Genomic_DNA"/>
</dbReference>
<accession>E5A0H7</accession>
<gene>
    <name evidence="1" type="ORF">LEMA_P101680.1</name>
</gene>
<evidence type="ECO:0000313" key="1">
    <source>
        <dbReference type="EMBL" id="CBX97037.1"/>
    </source>
</evidence>
<reference evidence="2" key="1">
    <citation type="journal article" date="2011" name="Nat. Commun.">
        <title>Effector diversification within compartments of the Leptosphaeria maculans genome affected by Repeat-Induced Point mutations.</title>
        <authorList>
            <person name="Rouxel T."/>
            <person name="Grandaubert J."/>
            <person name="Hane J.K."/>
            <person name="Hoede C."/>
            <person name="van de Wouw A.P."/>
            <person name="Couloux A."/>
            <person name="Dominguez V."/>
            <person name="Anthouard V."/>
            <person name="Bally P."/>
            <person name="Bourras S."/>
            <person name="Cozijnsen A.J."/>
            <person name="Ciuffetti L.M."/>
            <person name="Degrave A."/>
            <person name="Dilmaghani A."/>
            <person name="Duret L."/>
            <person name="Fudal I."/>
            <person name="Goodwin S.B."/>
            <person name="Gout L."/>
            <person name="Glaser N."/>
            <person name="Linglin J."/>
            <person name="Kema G.H.J."/>
            <person name="Lapalu N."/>
            <person name="Lawrence C.B."/>
            <person name="May K."/>
            <person name="Meyer M."/>
            <person name="Ollivier B."/>
            <person name="Poulain J."/>
            <person name="Schoch C.L."/>
            <person name="Simon A."/>
            <person name="Spatafora J.W."/>
            <person name="Stachowiak A."/>
            <person name="Turgeon B.G."/>
            <person name="Tyler B.M."/>
            <person name="Vincent D."/>
            <person name="Weissenbach J."/>
            <person name="Amselem J."/>
            <person name="Quesneville H."/>
            <person name="Oliver R.P."/>
            <person name="Wincker P."/>
            <person name="Balesdent M.-H."/>
            <person name="Howlett B.J."/>
        </authorList>
    </citation>
    <scope>NUCLEOTIDE SEQUENCE [LARGE SCALE GENOMIC DNA]</scope>
    <source>
        <strain evidence="2">JN3 / isolate v23.1.3 / race Av1-4-5-6-7-8</strain>
    </source>
</reference>
<proteinExistence type="predicted"/>
<dbReference type="OMA" id="IHICEDP"/>
<organism evidence="2">
    <name type="scientific">Leptosphaeria maculans (strain JN3 / isolate v23.1.3 / race Av1-4-5-6-7-8)</name>
    <name type="common">Blackleg fungus</name>
    <name type="synonym">Phoma lingam</name>
    <dbReference type="NCBI Taxonomy" id="985895"/>
    <lineage>
        <taxon>Eukaryota</taxon>
        <taxon>Fungi</taxon>
        <taxon>Dikarya</taxon>
        <taxon>Ascomycota</taxon>
        <taxon>Pezizomycotina</taxon>
        <taxon>Dothideomycetes</taxon>
        <taxon>Pleosporomycetidae</taxon>
        <taxon>Pleosporales</taxon>
        <taxon>Pleosporineae</taxon>
        <taxon>Leptosphaeriaceae</taxon>
        <taxon>Plenodomus</taxon>
        <taxon>Plenodomus lingam/Leptosphaeria maculans species complex</taxon>
    </lineage>
</organism>
<dbReference type="OrthoDB" id="3709982at2759"/>
<evidence type="ECO:0000313" key="2">
    <source>
        <dbReference type="Proteomes" id="UP000002668"/>
    </source>
</evidence>
<protein>
    <submittedName>
        <fullName evidence="1">Uncharacterized protein</fullName>
    </submittedName>
</protein>
<dbReference type="InParanoid" id="E5A0H7"/>
<dbReference type="VEuPathDB" id="FungiDB:LEMA_P101680.1"/>
<dbReference type="HOGENOM" id="CLU_122933_1_0_1"/>
<dbReference type="AlphaFoldDB" id="E5A0H7"/>
<keyword evidence="2" id="KW-1185">Reference proteome</keyword>
<name>E5A0H7_LEPMJ</name>
<dbReference type="eggNOG" id="ENOG502SV6Y">
    <property type="taxonomic scope" value="Eukaryota"/>
</dbReference>
<dbReference type="Proteomes" id="UP000002668">
    <property type="component" value="Genome"/>
</dbReference>
<sequence length="117" mass="13482">MSHITPRRVVLRCREQYFREQGVVVQAFFQSQNLLDSEDYGIHICEDPSSASALYLVLDLHCKEIPSVDLSKLSLEVFKVSKNKTFTFKDLGENASKLAYQRSLKLEWGANQSNRRN</sequence>